<comment type="cofactor">
    <cofactor evidence="1">
        <name>Zn(2+)</name>
        <dbReference type="ChEBI" id="CHEBI:29105"/>
    </cofactor>
</comment>
<proteinExistence type="inferred from homology"/>
<dbReference type="PROSITE" id="PS00611">
    <property type="entry name" value="HISOL_DEHYDROGENASE"/>
    <property type="match status" value="1"/>
</dbReference>
<dbReference type="InterPro" id="IPR012131">
    <property type="entry name" value="Hstdl_DH"/>
</dbReference>
<evidence type="ECO:0000313" key="8">
    <source>
        <dbReference type="EMBL" id="MBY6141519.1"/>
    </source>
</evidence>
<keyword evidence="3" id="KW-0862">Zinc</keyword>
<keyword evidence="2" id="KW-0479">Metal-binding</keyword>
<evidence type="ECO:0000256" key="7">
    <source>
        <dbReference type="SAM" id="MobiDB-lite"/>
    </source>
</evidence>
<dbReference type="NCBIfam" id="TIGR00069">
    <property type="entry name" value="hisD"/>
    <property type="match status" value="1"/>
</dbReference>
<organism evidence="8 9">
    <name type="scientific">Leisingera daeponensis</name>
    <dbReference type="NCBI Taxonomy" id="405746"/>
    <lineage>
        <taxon>Bacteria</taxon>
        <taxon>Pseudomonadati</taxon>
        <taxon>Pseudomonadota</taxon>
        <taxon>Alphaproteobacteria</taxon>
        <taxon>Rhodobacterales</taxon>
        <taxon>Roseobacteraceae</taxon>
        <taxon>Leisingera</taxon>
    </lineage>
</organism>
<dbReference type="CDD" id="cd06572">
    <property type="entry name" value="Histidinol_dh"/>
    <property type="match status" value="1"/>
</dbReference>
<evidence type="ECO:0000256" key="6">
    <source>
        <dbReference type="RuleBase" id="RU004175"/>
    </source>
</evidence>
<dbReference type="GO" id="GO:0004399">
    <property type="term" value="F:histidinol dehydrogenase activity"/>
    <property type="evidence" value="ECO:0007669"/>
    <property type="project" value="UniProtKB-EC"/>
</dbReference>
<evidence type="ECO:0000313" key="9">
    <source>
        <dbReference type="Proteomes" id="UP000766629"/>
    </source>
</evidence>
<comment type="caution">
    <text evidence="8">The sequence shown here is derived from an EMBL/GenBank/DDBJ whole genome shotgun (WGS) entry which is preliminary data.</text>
</comment>
<dbReference type="EC" id="1.1.1.23" evidence="8"/>
<dbReference type="SUPFAM" id="SSF53720">
    <property type="entry name" value="ALDH-like"/>
    <property type="match status" value="1"/>
</dbReference>
<dbReference type="Gene3D" id="3.40.50.1980">
    <property type="entry name" value="Nitrogenase molybdenum iron protein domain"/>
    <property type="match status" value="2"/>
</dbReference>
<evidence type="ECO:0000256" key="1">
    <source>
        <dbReference type="ARBA" id="ARBA00001947"/>
    </source>
</evidence>
<reference evidence="8 9" key="1">
    <citation type="submission" date="2021-06" db="EMBL/GenBank/DDBJ databases">
        <title>50 bacteria genomes isolated from Dapeng, Shenzhen, China.</title>
        <authorList>
            <person name="Zheng W."/>
            <person name="Yu S."/>
            <person name="Huang Y."/>
        </authorList>
    </citation>
    <scope>NUCLEOTIDE SEQUENCE [LARGE SCALE GENOMIC DNA]</scope>
    <source>
        <strain evidence="8 9">DP1N14-2</strain>
    </source>
</reference>
<dbReference type="PRINTS" id="PR00083">
    <property type="entry name" value="HOLDHDRGNASE"/>
</dbReference>
<keyword evidence="9" id="KW-1185">Reference proteome</keyword>
<dbReference type="InterPro" id="IPR001692">
    <property type="entry name" value="Histidinol_DH_CS"/>
</dbReference>
<dbReference type="PANTHER" id="PTHR21256:SF14">
    <property type="entry name" value="HISTIDINOL DEHYDROGENASE"/>
    <property type="match status" value="1"/>
</dbReference>
<protein>
    <submittedName>
        <fullName evidence="8">Histidinol dehydrogenase</fullName>
        <ecNumber evidence="8">1.1.1.23</ecNumber>
    </submittedName>
</protein>
<keyword evidence="4 5" id="KW-0560">Oxidoreductase</keyword>
<dbReference type="PIRSF" id="PIRSF000099">
    <property type="entry name" value="Histidinol_dh"/>
    <property type="match status" value="1"/>
</dbReference>
<dbReference type="InterPro" id="IPR022695">
    <property type="entry name" value="Histidinol_DH_monofunct"/>
</dbReference>
<dbReference type="Gene3D" id="1.20.5.1300">
    <property type="match status" value="1"/>
</dbReference>
<evidence type="ECO:0000256" key="3">
    <source>
        <dbReference type="ARBA" id="ARBA00022833"/>
    </source>
</evidence>
<evidence type="ECO:0000256" key="2">
    <source>
        <dbReference type="ARBA" id="ARBA00022723"/>
    </source>
</evidence>
<comment type="similarity">
    <text evidence="5 6">Belongs to the histidinol dehydrogenase family.</text>
</comment>
<dbReference type="RefSeq" id="WP_222509553.1">
    <property type="nucleotide sequence ID" value="NZ_JAHVJA010000011.1"/>
</dbReference>
<dbReference type="Pfam" id="PF00815">
    <property type="entry name" value="Histidinol_dh"/>
    <property type="match status" value="1"/>
</dbReference>
<evidence type="ECO:0000256" key="5">
    <source>
        <dbReference type="PIRNR" id="PIRNR000099"/>
    </source>
</evidence>
<feature type="region of interest" description="Disordered" evidence="7">
    <location>
        <begin position="1"/>
        <end position="20"/>
    </location>
</feature>
<dbReference type="EMBL" id="JAHVJA010000011">
    <property type="protein sequence ID" value="MBY6141519.1"/>
    <property type="molecule type" value="Genomic_DNA"/>
</dbReference>
<name>A0ABS7NLC9_9RHOB</name>
<dbReference type="Proteomes" id="UP000766629">
    <property type="component" value="Unassembled WGS sequence"/>
</dbReference>
<dbReference type="InterPro" id="IPR016161">
    <property type="entry name" value="Ald_DH/histidinol_DH"/>
</dbReference>
<gene>
    <name evidence="8" type="primary">hisD</name>
    <name evidence="8" type="ORF">KUV26_18925</name>
</gene>
<dbReference type="PANTHER" id="PTHR21256">
    <property type="entry name" value="HISTIDINOL DEHYDROGENASE HDH"/>
    <property type="match status" value="1"/>
</dbReference>
<accession>A0ABS7NLC9</accession>
<sequence>MTIEYLKRGKPEADRAEDDAKTRAVVEATLKDIEARGDAAVRELSEKFDDYSPESFRLSQQEIDALIASLSDRELEDIKFAQKQVMNFAQAQRDSMLDIEVETLPGVILGHKNIPVQSVGCYVPGGKFPMVASAHMSVATAKVAGVPRIIACTPPFQGKPNAAVIAAMHLGGAHEIYVMGGIQAVGAMAIGTETIDPVHMLIGPGNAFVAEAKRQLFGRVGIDLFAGPTETMVIADETAADAELCATDLLGQAEHGYNSPCVLLTNSRKLAEETLSEIDRLLGILPTADTAKVSWEEYGEVIVCDTYDEMLQVADDIASEHVQVMTDRDDWFLENMTCYGALFLGPRTNVSNGDKVIGTNHTLPTKKAGRYTGGLWVGKFLKTHSYQKVTTDEAATMIGEYGSRLCMLEGFVGHAEQCNIRVRRYGGKNVPYGTAAE</sequence>
<evidence type="ECO:0000256" key="4">
    <source>
        <dbReference type="ARBA" id="ARBA00023002"/>
    </source>
</evidence>